<dbReference type="PANTHER" id="PTHR11647:SF1">
    <property type="entry name" value="COLLAPSIN RESPONSE MEDIATOR PROTEIN"/>
    <property type="match status" value="1"/>
</dbReference>
<reference evidence="3 4" key="1">
    <citation type="submission" date="2019-12" db="EMBL/GenBank/DDBJ databases">
        <title>Genomic-based taxomic classification of the family Erythrobacteraceae.</title>
        <authorList>
            <person name="Xu L."/>
        </authorList>
    </citation>
    <scope>NUCLEOTIDE SEQUENCE [LARGE SCALE GENOMIC DNA]</scope>
    <source>
        <strain evidence="3 4">KCTC 42006</strain>
    </source>
</reference>
<evidence type="ECO:0000256" key="1">
    <source>
        <dbReference type="SAM" id="SignalP"/>
    </source>
</evidence>
<sequence length="541" mass="57182">MIGLHRAACAVGTMLGLASCQTVAADAASGQTIMQQVDLLITGGAIYDGSGGDAVSANLAIDDGEIIAIFDHDSPNYRGVSTIDARGLVVAPGFIDPHTHATSDLASNDEMRRANLPFAHQGVTTVVIGNDGFGDTNIAELASRTAQMGVGTNVAFLAGFGPIREAVLGTANRAPTSTELTQMKAAMRSAMCDGAWGLSTGLYYVPQNYAKTDEVIALAKIAGEFGGYYDTHMRDESTYNITVSGAVQETIEIGVQAALPVHIAHIKALGPEVWGHSSKMIAAIEEARSDGLRVTADQYPWAASGTRISNALVPRWALEGGLARLRERLSVEEEAKRIRNGMIAGLERRGGADRLLITAPLGGIDIVTGITLADIAKTEEREPVDSAIAILKQGDARLASFNMNEADIAAFAVQDWVVTGSDGSTGHPRKYASFPKAYRDLVKKEGMPLARFIRRSSGKTAEIIGLTDRGYLKPGYAADVVVFDPEEFAPVASYQNPRELSVGVRHLLVNGALAIKDGRYTGALSGKPLLKQSPASITACD</sequence>
<feature type="domain" description="Amidohydrolase 3" evidence="2">
    <location>
        <begin position="82"/>
        <end position="279"/>
    </location>
</feature>
<dbReference type="PROSITE" id="PS51257">
    <property type="entry name" value="PROKAR_LIPOPROTEIN"/>
    <property type="match status" value="1"/>
</dbReference>
<dbReference type="InterPro" id="IPR011059">
    <property type="entry name" value="Metal-dep_hydrolase_composite"/>
</dbReference>
<dbReference type="OrthoDB" id="9766983at2"/>
<dbReference type="Gene3D" id="3.20.20.140">
    <property type="entry name" value="Metal-dependent hydrolases"/>
    <property type="match status" value="2"/>
</dbReference>
<protein>
    <submittedName>
        <fullName evidence="3">Amidohydrolase family protein</fullName>
    </submittedName>
</protein>
<keyword evidence="1" id="KW-0732">Signal</keyword>
<dbReference type="InterPro" id="IPR023100">
    <property type="entry name" value="D-aminoacylase_insert_dom_sf"/>
</dbReference>
<dbReference type="InterPro" id="IPR013108">
    <property type="entry name" value="Amidohydro_3"/>
</dbReference>
<dbReference type="Gene3D" id="3.30.1490.130">
    <property type="entry name" value="D-aminoacylase. Domain 3"/>
    <property type="match status" value="1"/>
</dbReference>
<dbReference type="AlphaFoldDB" id="A0A844Z5X3"/>
<dbReference type="PANTHER" id="PTHR11647">
    <property type="entry name" value="HYDRANTOINASE/DIHYDROPYRIMIDINASE FAMILY MEMBER"/>
    <property type="match status" value="1"/>
</dbReference>
<dbReference type="GO" id="GO:0016812">
    <property type="term" value="F:hydrolase activity, acting on carbon-nitrogen (but not peptide) bonds, in cyclic amides"/>
    <property type="evidence" value="ECO:0007669"/>
    <property type="project" value="TreeGrafter"/>
</dbReference>
<keyword evidence="4" id="KW-1185">Reference proteome</keyword>
<accession>A0A844Z5X3</accession>
<organism evidence="3 4">
    <name type="scientific">Pontixanthobacter aestiaquae</name>
    <dbReference type="NCBI Taxonomy" id="1509367"/>
    <lineage>
        <taxon>Bacteria</taxon>
        <taxon>Pseudomonadati</taxon>
        <taxon>Pseudomonadota</taxon>
        <taxon>Alphaproteobacteria</taxon>
        <taxon>Sphingomonadales</taxon>
        <taxon>Erythrobacteraceae</taxon>
        <taxon>Pontixanthobacter</taxon>
    </lineage>
</organism>
<comment type="caution">
    <text evidence="3">The sequence shown here is derived from an EMBL/GenBank/DDBJ whole genome shotgun (WGS) entry which is preliminary data.</text>
</comment>
<feature type="signal peptide" evidence="1">
    <location>
        <begin position="1"/>
        <end position="24"/>
    </location>
</feature>
<dbReference type="GO" id="GO:0005829">
    <property type="term" value="C:cytosol"/>
    <property type="evidence" value="ECO:0007669"/>
    <property type="project" value="TreeGrafter"/>
</dbReference>
<dbReference type="RefSeq" id="WP_160613142.1">
    <property type="nucleotide sequence ID" value="NZ_JAUFQM010000001.1"/>
</dbReference>
<feature type="domain" description="Amidohydrolase 3" evidence="2">
    <location>
        <begin position="417"/>
        <end position="512"/>
    </location>
</feature>
<dbReference type="GO" id="GO:0016811">
    <property type="term" value="F:hydrolase activity, acting on carbon-nitrogen (but not peptide) bonds, in linear amides"/>
    <property type="evidence" value="ECO:0007669"/>
    <property type="project" value="InterPro"/>
</dbReference>
<evidence type="ECO:0000313" key="3">
    <source>
        <dbReference type="EMBL" id="MXO82722.1"/>
    </source>
</evidence>
<name>A0A844Z5X3_9SPHN</name>
<dbReference type="Gene3D" id="2.30.40.10">
    <property type="entry name" value="Urease, subunit C, domain 1"/>
    <property type="match status" value="1"/>
</dbReference>
<evidence type="ECO:0000313" key="4">
    <source>
        <dbReference type="Proteomes" id="UP000460290"/>
    </source>
</evidence>
<dbReference type="InterPro" id="IPR050378">
    <property type="entry name" value="Metallo-dep_Hydrolases_sf"/>
</dbReference>
<dbReference type="EMBL" id="WTYZ01000001">
    <property type="protein sequence ID" value="MXO82722.1"/>
    <property type="molecule type" value="Genomic_DNA"/>
</dbReference>
<feature type="chain" id="PRO_5032412737" evidence="1">
    <location>
        <begin position="25"/>
        <end position="541"/>
    </location>
</feature>
<keyword evidence="3" id="KW-0378">Hydrolase</keyword>
<dbReference type="InterPro" id="IPR032466">
    <property type="entry name" value="Metal_Hydrolase"/>
</dbReference>
<dbReference type="Pfam" id="PF07969">
    <property type="entry name" value="Amidohydro_3"/>
    <property type="match status" value="2"/>
</dbReference>
<dbReference type="Proteomes" id="UP000460290">
    <property type="component" value="Unassembled WGS sequence"/>
</dbReference>
<dbReference type="SUPFAM" id="SSF51556">
    <property type="entry name" value="Metallo-dependent hydrolases"/>
    <property type="match status" value="1"/>
</dbReference>
<gene>
    <name evidence="3" type="ORF">GRI35_04975</name>
</gene>
<evidence type="ECO:0000259" key="2">
    <source>
        <dbReference type="Pfam" id="PF07969"/>
    </source>
</evidence>
<proteinExistence type="predicted"/>
<dbReference type="SUPFAM" id="SSF51338">
    <property type="entry name" value="Composite domain of metallo-dependent hydrolases"/>
    <property type="match status" value="1"/>
</dbReference>